<dbReference type="EC" id="2.7.8.7" evidence="8"/>
<keyword evidence="11" id="KW-1185">Reference proteome</keyword>
<feature type="binding site" evidence="8">
    <location>
        <position position="59"/>
    </location>
    <ligand>
        <name>Mg(2+)</name>
        <dbReference type="ChEBI" id="CHEBI:18420"/>
    </ligand>
</feature>
<accession>A0ABS4H675</accession>
<evidence type="ECO:0000256" key="3">
    <source>
        <dbReference type="ARBA" id="ARBA00022723"/>
    </source>
</evidence>
<dbReference type="Pfam" id="PF01648">
    <property type="entry name" value="ACPS"/>
    <property type="match status" value="1"/>
</dbReference>
<dbReference type="Proteomes" id="UP001519273">
    <property type="component" value="Unassembled WGS sequence"/>
</dbReference>
<dbReference type="NCBIfam" id="TIGR00516">
    <property type="entry name" value="acpS"/>
    <property type="match status" value="1"/>
</dbReference>
<dbReference type="InterPro" id="IPR037143">
    <property type="entry name" value="4-PPantetheinyl_Trfase_dom_sf"/>
</dbReference>
<dbReference type="SUPFAM" id="SSF56214">
    <property type="entry name" value="4'-phosphopantetheinyl transferase"/>
    <property type="match status" value="1"/>
</dbReference>
<evidence type="ECO:0000256" key="2">
    <source>
        <dbReference type="ARBA" id="ARBA00022679"/>
    </source>
</evidence>
<evidence type="ECO:0000256" key="6">
    <source>
        <dbReference type="ARBA" id="ARBA00023098"/>
    </source>
</evidence>
<keyword evidence="5 8" id="KW-0460">Magnesium</keyword>
<evidence type="ECO:0000256" key="1">
    <source>
        <dbReference type="ARBA" id="ARBA00022516"/>
    </source>
</evidence>
<dbReference type="InterPro" id="IPR008278">
    <property type="entry name" value="4-PPantetheinyl_Trfase_dom"/>
</dbReference>
<keyword evidence="8" id="KW-0963">Cytoplasm</keyword>
<keyword evidence="3 8" id="KW-0479">Metal-binding</keyword>
<feature type="domain" description="4'-phosphopantetheinyl transferase" evidence="9">
    <location>
        <begin position="4"/>
        <end position="95"/>
    </location>
</feature>
<dbReference type="RefSeq" id="WP_209851761.1">
    <property type="nucleotide sequence ID" value="NZ_CBCRVE010000010.1"/>
</dbReference>
<evidence type="ECO:0000256" key="5">
    <source>
        <dbReference type="ARBA" id="ARBA00022842"/>
    </source>
</evidence>
<evidence type="ECO:0000256" key="8">
    <source>
        <dbReference type="HAMAP-Rule" id="MF_00101"/>
    </source>
</evidence>
<comment type="cofactor">
    <cofactor evidence="8">
        <name>Mg(2+)</name>
        <dbReference type="ChEBI" id="CHEBI:18420"/>
    </cofactor>
</comment>
<evidence type="ECO:0000313" key="10">
    <source>
        <dbReference type="EMBL" id="MBP1938025.1"/>
    </source>
</evidence>
<sequence length="138" mass="15527">MIYGIGHDVLEIKRVELLMNGPYGDKFMERILTGAEQELAKQRGSKVVEFLAGRFSAKEAVAKAFGSGIGKIIGFKDIEILPDDSGKPIVKLSEHAWERLRLPDEPQYIIHLSISHQTELASTFVVVEKNERRIHAKE</sequence>
<keyword evidence="2 8" id="KW-0808">Transferase</keyword>
<dbReference type="NCBIfam" id="TIGR00556">
    <property type="entry name" value="pantethn_trn"/>
    <property type="match status" value="1"/>
</dbReference>
<name>A0ABS4H675_9BACL</name>
<dbReference type="InterPro" id="IPR004568">
    <property type="entry name" value="Ppantetheine-prot_Trfase_dom"/>
</dbReference>
<evidence type="ECO:0000313" key="11">
    <source>
        <dbReference type="Proteomes" id="UP001519273"/>
    </source>
</evidence>
<protein>
    <recommendedName>
        <fullName evidence="8">Holo-[acyl-carrier-protein] synthase</fullName>
        <shortName evidence="8">Holo-ACP synthase</shortName>
        <ecNumber evidence="8">2.7.8.7</ecNumber>
    </recommendedName>
    <alternativeName>
        <fullName evidence="8">4'-phosphopantetheinyl transferase AcpS</fullName>
    </alternativeName>
</protein>
<comment type="similarity">
    <text evidence="8">Belongs to the P-Pant transferase superfamily. AcpS family.</text>
</comment>
<comment type="function">
    <text evidence="8">Transfers the 4'-phosphopantetheine moiety from coenzyme A to a Ser of acyl-carrier-protein.</text>
</comment>
<keyword evidence="7 8" id="KW-0275">Fatty acid biosynthesis</keyword>
<dbReference type="GO" id="GO:0008897">
    <property type="term" value="F:holo-[acyl-carrier-protein] synthase activity"/>
    <property type="evidence" value="ECO:0007669"/>
    <property type="project" value="UniProtKB-EC"/>
</dbReference>
<gene>
    <name evidence="8" type="primary">acpS</name>
    <name evidence="10" type="ORF">J2Z20_002942</name>
</gene>
<keyword evidence="4 8" id="KW-0276">Fatty acid metabolism</keyword>
<dbReference type="InterPro" id="IPR002582">
    <property type="entry name" value="ACPS"/>
</dbReference>
<evidence type="ECO:0000256" key="7">
    <source>
        <dbReference type="ARBA" id="ARBA00023160"/>
    </source>
</evidence>
<dbReference type="HAMAP" id="MF_00101">
    <property type="entry name" value="AcpS"/>
    <property type="match status" value="1"/>
</dbReference>
<dbReference type="Gene3D" id="3.90.470.20">
    <property type="entry name" value="4'-phosphopantetheinyl transferase domain"/>
    <property type="match status" value="1"/>
</dbReference>
<dbReference type="EMBL" id="JAGGKP010000009">
    <property type="protein sequence ID" value="MBP1938025.1"/>
    <property type="molecule type" value="Genomic_DNA"/>
</dbReference>
<keyword evidence="6 8" id="KW-0443">Lipid metabolism</keyword>
<comment type="catalytic activity">
    <reaction evidence="8">
        <text>apo-[ACP] + CoA = holo-[ACP] + adenosine 3',5'-bisphosphate + H(+)</text>
        <dbReference type="Rhea" id="RHEA:12068"/>
        <dbReference type="Rhea" id="RHEA-COMP:9685"/>
        <dbReference type="Rhea" id="RHEA-COMP:9690"/>
        <dbReference type="ChEBI" id="CHEBI:15378"/>
        <dbReference type="ChEBI" id="CHEBI:29999"/>
        <dbReference type="ChEBI" id="CHEBI:57287"/>
        <dbReference type="ChEBI" id="CHEBI:58343"/>
        <dbReference type="ChEBI" id="CHEBI:64479"/>
        <dbReference type="EC" id="2.7.8.7"/>
    </reaction>
</comment>
<comment type="subcellular location">
    <subcellularLocation>
        <location evidence="8">Cytoplasm</location>
    </subcellularLocation>
</comment>
<organism evidence="10 11">
    <name type="scientific">Paenibacillus sediminis</name>
    <dbReference type="NCBI Taxonomy" id="664909"/>
    <lineage>
        <taxon>Bacteria</taxon>
        <taxon>Bacillati</taxon>
        <taxon>Bacillota</taxon>
        <taxon>Bacilli</taxon>
        <taxon>Bacillales</taxon>
        <taxon>Paenibacillaceae</taxon>
        <taxon>Paenibacillus</taxon>
    </lineage>
</organism>
<feature type="binding site" evidence="8">
    <location>
        <position position="8"/>
    </location>
    <ligand>
        <name>Mg(2+)</name>
        <dbReference type="ChEBI" id="CHEBI:18420"/>
    </ligand>
</feature>
<evidence type="ECO:0000256" key="4">
    <source>
        <dbReference type="ARBA" id="ARBA00022832"/>
    </source>
</evidence>
<reference evidence="10 11" key="1">
    <citation type="submission" date="2021-03" db="EMBL/GenBank/DDBJ databases">
        <title>Genomic Encyclopedia of Type Strains, Phase IV (KMG-IV): sequencing the most valuable type-strain genomes for metagenomic binning, comparative biology and taxonomic classification.</title>
        <authorList>
            <person name="Goeker M."/>
        </authorList>
    </citation>
    <scope>NUCLEOTIDE SEQUENCE [LARGE SCALE GENOMIC DNA]</scope>
    <source>
        <strain evidence="10 11">DSM 23491</strain>
    </source>
</reference>
<keyword evidence="1 8" id="KW-0444">Lipid biosynthesis</keyword>
<evidence type="ECO:0000259" key="9">
    <source>
        <dbReference type="Pfam" id="PF01648"/>
    </source>
</evidence>
<proteinExistence type="inferred from homology"/>
<comment type="caution">
    <text evidence="10">The sequence shown here is derived from an EMBL/GenBank/DDBJ whole genome shotgun (WGS) entry which is preliminary data.</text>
</comment>